<evidence type="ECO:0000313" key="9">
    <source>
        <dbReference type="EMBL" id="MFL0246193.1"/>
    </source>
</evidence>
<dbReference type="CDD" id="cd06261">
    <property type="entry name" value="TM_PBP2"/>
    <property type="match status" value="1"/>
</dbReference>
<evidence type="ECO:0000256" key="4">
    <source>
        <dbReference type="ARBA" id="ARBA00022692"/>
    </source>
</evidence>
<dbReference type="SUPFAM" id="SSF161098">
    <property type="entry name" value="MetI-like"/>
    <property type="match status" value="1"/>
</dbReference>
<keyword evidence="4 7" id="KW-0812">Transmembrane</keyword>
<dbReference type="RefSeq" id="WP_406768645.1">
    <property type="nucleotide sequence ID" value="NZ_JBJHZZ010000001.1"/>
</dbReference>
<keyword evidence="2 7" id="KW-0813">Transport</keyword>
<keyword evidence="3" id="KW-1003">Cell membrane</keyword>
<evidence type="ECO:0000256" key="6">
    <source>
        <dbReference type="ARBA" id="ARBA00023136"/>
    </source>
</evidence>
<comment type="similarity">
    <text evidence="7">Belongs to the binding-protein-dependent transport system permease family.</text>
</comment>
<dbReference type="InterPro" id="IPR000515">
    <property type="entry name" value="MetI-like"/>
</dbReference>
<reference evidence="9 10" key="1">
    <citation type="submission" date="2024-11" db="EMBL/GenBank/DDBJ databases">
        <authorList>
            <person name="Heng Y.C."/>
            <person name="Lim A.C.H."/>
            <person name="Lee J.K.Y."/>
            <person name="Kittelmann S."/>
        </authorList>
    </citation>
    <scope>NUCLEOTIDE SEQUENCE [LARGE SCALE GENOMIC DNA]</scope>
    <source>
        <strain evidence="9 10">WILCCON 0185</strain>
    </source>
</reference>
<dbReference type="InterPro" id="IPR045621">
    <property type="entry name" value="BPD_transp_1_N"/>
</dbReference>
<dbReference type="Pfam" id="PF00528">
    <property type="entry name" value="BPD_transp_1"/>
    <property type="match status" value="1"/>
</dbReference>
<dbReference type="PROSITE" id="PS50928">
    <property type="entry name" value="ABC_TM1"/>
    <property type="match status" value="1"/>
</dbReference>
<keyword evidence="10" id="KW-1185">Reference proteome</keyword>
<feature type="transmembrane region" description="Helical" evidence="7">
    <location>
        <begin position="171"/>
        <end position="190"/>
    </location>
</feature>
<name>A0ABW8T101_9CLOT</name>
<dbReference type="PANTHER" id="PTHR30465:SF74">
    <property type="entry name" value="OLIGOPEPTIDE TRANSPORT SYSTEM PERMEASE PROTEIN OPPB"/>
    <property type="match status" value="1"/>
</dbReference>
<evidence type="ECO:0000313" key="10">
    <source>
        <dbReference type="Proteomes" id="UP001623591"/>
    </source>
</evidence>
<dbReference type="InterPro" id="IPR035906">
    <property type="entry name" value="MetI-like_sf"/>
</dbReference>
<evidence type="ECO:0000256" key="2">
    <source>
        <dbReference type="ARBA" id="ARBA00022448"/>
    </source>
</evidence>
<proteinExistence type="inferred from homology"/>
<sequence length="309" mass="34270">MLRYILKRTFYAFITLWVIATLTFVLMKALPGDPFHDPKLKPDVKQALMEKYALDRPIIQQYGIYINHLVHGDFGTSIKYPGRLVSTIIKTSFPKSFALGWRAMLLASILGIFFGLIAALNHEKWIDYIVILIAIIGVAVPNIVMGPFLSYNFGVKLGWLPVTVDNTQKSLILPVITLSLGTIAFVSRMMRTTTLEVNGQDYILTAKSKGITKLQIVLRHIIRNAIMPVVTVLGPLFAAIITGSIVVEKVFAVAGLGEYFVNTILEQDYPMIMGITIFYAVLIIAAMLIVDIAYSFIDPRLKSSIGGGD</sequence>
<dbReference type="Gene3D" id="1.10.3720.10">
    <property type="entry name" value="MetI-like"/>
    <property type="match status" value="1"/>
</dbReference>
<dbReference type="Proteomes" id="UP001623591">
    <property type="component" value="Unassembled WGS sequence"/>
</dbReference>
<accession>A0ABW8T101</accession>
<comment type="caution">
    <text evidence="9">The sequence shown here is derived from an EMBL/GenBank/DDBJ whole genome shotgun (WGS) entry which is preliminary data.</text>
</comment>
<evidence type="ECO:0000256" key="3">
    <source>
        <dbReference type="ARBA" id="ARBA00022475"/>
    </source>
</evidence>
<feature type="transmembrane region" description="Helical" evidence="7">
    <location>
        <begin position="128"/>
        <end position="151"/>
    </location>
</feature>
<feature type="domain" description="ABC transmembrane type-1" evidence="8">
    <location>
        <begin position="93"/>
        <end position="290"/>
    </location>
</feature>
<feature type="transmembrane region" description="Helical" evidence="7">
    <location>
        <begin position="99"/>
        <end position="121"/>
    </location>
</feature>
<dbReference type="PANTHER" id="PTHR30465">
    <property type="entry name" value="INNER MEMBRANE ABC TRANSPORTER"/>
    <property type="match status" value="1"/>
</dbReference>
<feature type="transmembrane region" description="Helical" evidence="7">
    <location>
        <begin position="9"/>
        <end position="30"/>
    </location>
</feature>
<feature type="transmembrane region" description="Helical" evidence="7">
    <location>
        <begin position="225"/>
        <end position="251"/>
    </location>
</feature>
<evidence type="ECO:0000256" key="7">
    <source>
        <dbReference type="RuleBase" id="RU363032"/>
    </source>
</evidence>
<evidence type="ECO:0000259" key="8">
    <source>
        <dbReference type="PROSITE" id="PS50928"/>
    </source>
</evidence>
<protein>
    <submittedName>
        <fullName evidence="9">ABC transporter permease</fullName>
    </submittedName>
</protein>
<keyword evidence="6 7" id="KW-0472">Membrane</keyword>
<evidence type="ECO:0000256" key="1">
    <source>
        <dbReference type="ARBA" id="ARBA00004651"/>
    </source>
</evidence>
<organism evidence="9 10">
    <name type="scientific">Candidatus Clostridium stratigraminis</name>
    <dbReference type="NCBI Taxonomy" id="3381661"/>
    <lineage>
        <taxon>Bacteria</taxon>
        <taxon>Bacillati</taxon>
        <taxon>Bacillota</taxon>
        <taxon>Clostridia</taxon>
        <taxon>Eubacteriales</taxon>
        <taxon>Clostridiaceae</taxon>
        <taxon>Clostridium</taxon>
    </lineage>
</organism>
<gene>
    <name evidence="9" type="ORF">ACJDUG_04265</name>
</gene>
<dbReference type="EMBL" id="JBJHZZ010000001">
    <property type="protein sequence ID" value="MFL0246193.1"/>
    <property type="molecule type" value="Genomic_DNA"/>
</dbReference>
<dbReference type="Pfam" id="PF19300">
    <property type="entry name" value="BPD_transp_1_N"/>
    <property type="match status" value="1"/>
</dbReference>
<comment type="subcellular location">
    <subcellularLocation>
        <location evidence="1 7">Cell membrane</location>
        <topology evidence="1 7">Multi-pass membrane protein</topology>
    </subcellularLocation>
</comment>
<evidence type="ECO:0000256" key="5">
    <source>
        <dbReference type="ARBA" id="ARBA00022989"/>
    </source>
</evidence>
<keyword evidence="5 7" id="KW-1133">Transmembrane helix</keyword>
<feature type="transmembrane region" description="Helical" evidence="7">
    <location>
        <begin position="271"/>
        <end position="294"/>
    </location>
</feature>